<protein>
    <submittedName>
        <fullName evidence="3">Uncharacterized protein</fullName>
    </submittedName>
</protein>
<keyword evidence="4" id="KW-1185">Reference proteome</keyword>
<accession>A0A8H5M5Z4</accession>
<feature type="region of interest" description="Disordered" evidence="2">
    <location>
        <begin position="364"/>
        <end position="597"/>
    </location>
</feature>
<reference evidence="3 4" key="1">
    <citation type="journal article" date="2020" name="ISME J.">
        <title>Uncovering the hidden diversity of litter-decomposition mechanisms in mushroom-forming fungi.</title>
        <authorList>
            <person name="Floudas D."/>
            <person name="Bentzer J."/>
            <person name="Ahren D."/>
            <person name="Johansson T."/>
            <person name="Persson P."/>
            <person name="Tunlid A."/>
        </authorList>
    </citation>
    <scope>NUCLEOTIDE SEQUENCE [LARGE SCALE GENOMIC DNA]</scope>
    <source>
        <strain evidence="3 4">CBS 661.87</strain>
    </source>
</reference>
<keyword evidence="1" id="KW-0175">Coiled coil</keyword>
<feature type="compositionally biased region" description="Basic and acidic residues" evidence="2">
    <location>
        <begin position="479"/>
        <end position="491"/>
    </location>
</feature>
<sequence length="663" mass="74887">MKRAECCPPLLAPNHLGLKVSYSYLMTRGGTPLGLSAPSLEASNQAQIDDLVQRNRTLEHTKQKLSEQLAHETARSKESLIELQKQWQTEQTEWRQGCDVLQSCHRVVQLRNLVELEKERINVLKELDATRKEKLLRLQRDYRITMFQAREAELEDRIWELEDESDAMIAEFEESARRLKGNNVEYVAQIQVKDNQLAIAEAEKEELQGKYKQLEEQHFRLQATGDELVTTLERTTLQYESATTTVDEIKRTNEELRRSNADMLRQIDRWQTLETKGGAEVDAQRKKRIQLEVQVQDLQSQLEKAKEEHEMSLEKEKRRVEKLKMGIKEWQAECEKHEHESEEAQMQLAKSEKQITKLKEALEVARVRPSSPEQKRAAFAPQTVDDDEEAAAQPSPPPEPLTSRPKPRARQAQNKPSSKGRALEPVNAEAGPSSTGNEKTTKPPSKRKLKAAAESDVEEVLLVDKPEKSKSKTRASPISEERNSDIEEVPQKVKPKGKGKAKALEEPEEVEIIAPEEPPKKRGTKRKVFIDAEEDNDIEVLPSSQKTRKPRSKRAGSGLRETGAEAQRKVSGRVGSASVQMSHDAESDAEKEPAVKKKRRKINIFPTNVEPTAFNFMPGVDGGLNIPTVLSPVKDSEAVPSRSTSGSVIGSIGSMLRNSFARR</sequence>
<organism evidence="3 4">
    <name type="scientific">Tricholomella constricta</name>
    <dbReference type="NCBI Taxonomy" id="117010"/>
    <lineage>
        <taxon>Eukaryota</taxon>
        <taxon>Fungi</taxon>
        <taxon>Dikarya</taxon>
        <taxon>Basidiomycota</taxon>
        <taxon>Agaricomycotina</taxon>
        <taxon>Agaricomycetes</taxon>
        <taxon>Agaricomycetidae</taxon>
        <taxon>Agaricales</taxon>
        <taxon>Tricholomatineae</taxon>
        <taxon>Lyophyllaceae</taxon>
        <taxon>Tricholomella</taxon>
    </lineage>
</organism>
<feature type="coiled-coil region" evidence="1">
    <location>
        <begin position="48"/>
        <end position="75"/>
    </location>
</feature>
<name>A0A8H5M5Z4_9AGAR</name>
<evidence type="ECO:0000313" key="4">
    <source>
        <dbReference type="Proteomes" id="UP000565441"/>
    </source>
</evidence>
<dbReference type="EMBL" id="JAACJP010000009">
    <property type="protein sequence ID" value="KAF5381951.1"/>
    <property type="molecule type" value="Genomic_DNA"/>
</dbReference>
<evidence type="ECO:0000256" key="1">
    <source>
        <dbReference type="SAM" id="Coils"/>
    </source>
</evidence>
<gene>
    <name evidence="3" type="ORF">D9615_004354</name>
</gene>
<dbReference type="Proteomes" id="UP000565441">
    <property type="component" value="Unassembled WGS sequence"/>
</dbReference>
<comment type="caution">
    <text evidence="3">The sequence shown here is derived from an EMBL/GenBank/DDBJ whole genome shotgun (WGS) entry which is preliminary data.</text>
</comment>
<dbReference type="AlphaFoldDB" id="A0A8H5M5Z4"/>
<dbReference type="OrthoDB" id="2681654at2759"/>
<proteinExistence type="predicted"/>
<evidence type="ECO:0000313" key="3">
    <source>
        <dbReference type="EMBL" id="KAF5381951.1"/>
    </source>
</evidence>
<feature type="compositionally biased region" description="Basic and acidic residues" evidence="2">
    <location>
        <begin position="583"/>
        <end position="595"/>
    </location>
</feature>
<evidence type="ECO:0000256" key="2">
    <source>
        <dbReference type="SAM" id="MobiDB-lite"/>
    </source>
</evidence>